<dbReference type="Proteomes" id="UP000663852">
    <property type="component" value="Unassembled WGS sequence"/>
</dbReference>
<evidence type="ECO:0000313" key="1">
    <source>
        <dbReference type="EMBL" id="CAF0784579.1"/>
    </source>
</evidence>
<sequence length="335" mass="37994">MKDDNGNFTPIPSGTPKAGLYREDESGLIKSVVLEGTGENAKIKILVNKLKEGNAIVSYRVNDKVYWTWHVWVTDDPTVNSSTYHLGFEKDKNGNPVIDWKWMDRNPGATNANFLGNNWHKSQWLQYQWGRKDSFPALIHKDGTMYEISGEIGNIRSVGAVYTTGSTSALLNPIHLIIPPLYARKYNEMVINSGEEIFVKNSDKLWYHQKRTTWFSKQKYKNGFNSTDPSQNVAWDLWGDTRGGQISDLNNPQLVEENKRYAMKSPYDPCPCKWRVPSYYDNVGSPNNDNTFTSNVSTSSTRFPGIKIYPGLGYDFTGVASRNLGSIPINGNYEY</sequence>
<dbReference type="EMBL" id="CAJNOJ010000373">
    <property type="protein sequence ID" value="CAF1422210.1"/>
    <property type="molecule type" value="Genomic_DNA"/>
</dbReference>
<accession>A0A813RNL2</accession>
<dbReference type="Proteomes" id="UP000663828">
    <property type="component" value="Unassembled WGS sequence"/>
</dbReference>
<gene>
    <name evidence="2" type="ORF">EDS130_LOCUS37573</name>
    <name evidence="1" type="ORF">XAT740_LOCUS2155</name>
</gene>
<name>A0A813RNL2_ADIRI</name>
<comment type="caution">
    <text evidence="1">The sequence shown here is derived from an EMBL/GenBank/DDBJ whole genome shotgun (WGS) entry which is preliminary data.</text>
</comment>
<dbReference type="OrthoDB" id="10025494at2759"/>
<protein>
    <submittedName>
        <fullName evidence="1">Uncharacterized protein</fullName>
    </submittedName>
</protein>
<reference evidence="1" key="1">
    <citation type="submission" date="2021-02" db="EMBL/GenBank/DDBJ databases">
        <authorList>
            <person name="Nowell W R."/>
        </authorList>
    </citation>
    <scope>NUCLEOTIDE SEQUENCE</scope>
</reference>
<proteinExistence type="predicted"/>
<organism evidence="1 3">
    <name type="scientific">Adineta ricciae</name>
    <name type="common">Rotifer</name>
    <dbReference type="NCBI Taxonomy" id="249248"/>
    <lineage>
        <taxon>Eukaryota</taxon>
        <taxon>Metazoa</taxon>
        <taxon>Spiralia</taxon>
        <taxon>Gnathifera</taxon>
        <taxon>Rotifera</taxon>
        <taxon>Eurotatoria</taxon>
        <taxon>Bdelloidea</taxon>
        <taxon>Adinetida</taxon>
        <taxon>Adinetidae</taxon>
        <taxon>Adineta</taxon>
    </lineage>
</organism>
<evidence type="ECO:0000313" key="3">
    <source>
        <dbReference type="Proteomes" id="UP000663828"/>
    </source>
</evidence>
<dbReference type="EMBL" id="CAJNOR010000072">
    <property type="protein sequence ID" value="CAF0784579.1"/>
    <property type="molecule type" value="Genomic_DNA"/>
</dbReference>
<evidence type="ECO:0000313" key="2">
    <source>
        <dbReference type="EMBL" id="CAF1422210.1"/>
    </source>
</evidence>
<dbReference type="AlphaFoldDB" id="A0A813RNL2"/>
<keyword evidence="3" id="KW-1185">Reference proteome</keyword>